<accession>A0ABW6S7H7</accession>
<dbReference type="Gene3D" id="3.40.50.720">
    <property type="entry name" value="NAD(P)-binding Rossmann-like Domain"/>
    <property type="match status" value="1"/>
</dbReference>
<evidence type="ECO:0000259" key="5">
    <source>
        <dbReference type="PROSITE" id="PS50975"/>
    </source>
</evidence>
<evidence type="ECO:0000256" key="2">
    <source>
        <dbReference type="ARBA" id="ARBA00022741"/>
    </source>
</evidence>
<dbReference type="InterPro" id="IPR032875">
    <property type="entry name" value="Succ_CoA_lig_flav_dom"/>
</dbReference>
<comment type="caution">
    <text evidence="6">The sequence shown here is derived from an EMBL/GenBank/DDBJ whole genome shotgun (WGS) entry which is preliminary data.</text>
</comment>
<dbReference type="EMBL" id="JBIAQY010000012">
    <property type="protein sequence ID" value="MFF3572252.1"/>
    <property type="molecule type" value="Genomic_DNA"/>
</dbReference>
<keyword evidence="3 4" id="KW-0067">ATP-binding</keyword>
<gene>
    <name evidence="6" type="ORF">ACFYXQ_31200</name>
</gene>
<dbReference type="InterPro" id="IPR003781">
    <property type="entry name" value="CoA-bd"/>
</dbReference>
<dbReference type="SUPFAM" id="SSF52210">
    <property type="entry name" value="Succinyl-CoA synthetase domains"/>
    <property type="match status" value="2"/>
</dbReference>
<dbReference type="Gene3D" id="3.30.1490.20">
    <property type="entry name" value="ATP-grasp fold, A domain"/>
    <property type="match status" value="1"/>
</dbReference>
<dbReference type="SMART" id="SM00881">
    <property type="entry name" value="CoA_binding"/>
    <property type="match status" value="1"/>
</dbReference>
<evidence type="ECO:0000313" key="6">
    <source>
        <dbReference type="EMBL" id="MFF3572252.1"/>
    </source>
</evidence>
<keyword evidence="1 6" id="KW-0436">Ligase</keyword>
<dbReference type="PROSITE" id="PS50975">
    <property type="entry name" value="ATP_GRASP"/>
    <property type="match status" value="1"/>
</dbReference>
<dbReference type="SUPFAM" id="SSF56059">
    <property type="entry name" value="Glutathione synthetase ATP-binding domain-like"/>
    <property type="match status" value="1"/>
</dbReference>
<dbReference type="PANTHER" id="PTHR43334:SF1">
    <property type="entry name" value="3-HYDROXYPROPIONATE--COA LIGASE [ADP-FORMING]"/>
    <property type="match status" value="1"/>
</dbReference>
<reference evidence="6 7" key="1">
    <citation type="submission" date="2024-10" db="EMBL/GenBank/DDBJ databases">
        <title>The Natural Products Discovery Center: Release of the First 8490 Sequenced Strains for Exploring Actinobacteria Biosynthetic Diversity.</title>
        <authorList>
            <person name="Kalkreuter E."/>
            <person name="Kautsar S.A."/>
            <person name="Yang D."/>
            <person name="Bader C.D."/>
            <person name="Teijaro C.N."/>
            <person name="Fluegel L."/>
            <person name="Davis C.M."/>
            <person name="Simpson J.R."/>
            <person name="Lauterbach L."/>
            <person name="Steele A.D."/>
            <person name="Gui C."/>
            <person name="Meng S."/>
            <person name="Li G."/>
            <person name="Viehrig K."/>
            <person name="Ye F."/>
            <person name="Su P."/>
            <person name="Kiefer A.F."/>
            <person name="Nichols A."/>
            <person name="Cepeda A.J."/>
            <person name="Yan W."/>
            <person name="Fan B."/>
            <person name="Jiang Y."/>
            <person name="Adhikari A."/>
            <person name="Zheng C.-J."/>
            <person name="Schuster L."/>
            <person name="Cowan T.M."/>
            <person name="Smanski M.J."/>
            <person name="Chevrette M.G."/>
            <person name="De Carvalho L.P.S."/>
            <person name="Shen B."/>
        </authorList>
    </citation>
    <scope>NUCLEOTIDE SEQUENCE [LARGE SCALE GENOMIC DNA]</scope>
    <source>
        <strain evidence="6 7">NPDC002593</strain>
    </source>
</reference>
<dbReference type="SUPFAM" id="SSF51735">
    <property type="entry name" value="NAD(P)-binding Rossmann-fold domains"/>
    <property type="match status" value="1"/>
</dbReference>
<dbReference type="InterPro" id="IPR016102">
    <property type="entry name" value="Succinyl-CoA_synth-like"/>
</dbReference>
<keyword evidence="2 4" id="KW-0547">Nucleotide-binding</keyword>
<dbReference type="InterPro" id="IPR013815">
    <property type="entry name" value="ATP_grasp_subdomain_1"/>
</dbReference>
<feature type="domain" description="ATP-grasp" evidence="5">
    <location>
        <begin position="485"/>
        <end position="521"/>
    </location>
</feature>
<sequence length="691" mass="72068">MNNLLSPKSVAVVGASDRSGWSNSALTNFEKVGFSGDLYLVNRRGGIVHGHQAYASCAEIGAPIDLALLLVGADTLPAALEDVAAAGISTAVVLAAGFSETGDAGHRAQEQIVSLATRFGITLVGPNCLGFVNMLDKVAAWSAQLPPLMTGSVAVVSQSGATAHTIAAFAGEQGIGVSHVVSTGNEGMLDTVEMAMLLVDDPRVRSIAMFMESIRDPARFCTLARRAASLEKPVVALKVGSSVLAAEIAMSHTGALVGDDRLIDTAFAQYGVVRADSIEELVITAGLLAHTGPLPEGGLGVVSMSGGACDLIADRAENLGVELPGLAADTRLRLSEVLPNFCTVRNPLDATGAASADPSLFRDAIEAIATDPAVALTAAIHVLPTEERGDRIKQRLEIVAPAFAAAVGRTMLVDQTISVIDESTVMNMDSIGIPYAINGIHHMVQAVGHAISWSKWLRKDRGEPTTSGDRIDVDTTAAWSEADALKLLSSQGVPVVQHRHVTTQEDAVVASAELGFPVVVKLVSPEILHKSDIGGVMLNVDSEDAVRLAFERVEAAARSVPEATMDGVLVSTMRSGGLELIVGVVVDPQWGPTLAVGFGGIWVHIADDTALRILPVTKSDIAEMLSELRGASLFAGARGSKPVDMDHLAGTILDIVNLAGRLGDQLLSLEINPLRVDGSTIEALDAAIEWI</sequence>
<protein>
    <submittedName>
        <fullName evidence="6">Acetate--CoA ligase family protein</fullName>
    </submittedName>
</protein>
<dbReference type="Gene3D" id="3.30.470.20">
    <property type="entry name" value="ATP-grasp fold, B domain"/>
    <property type="match status" value="1"/>
</dbReference>
<evidence type="ECO:0000256" key="4">
    <source>
        <dbReference type="PROSITE-ProRule" id="PRU00409"/>
    </source>
</evidence>
<keyword evidence="7" id="KW-1185">Reference proteome</keyword>
<evidence type="ECO:0000256" key="3">
    <source>
        <dbReference type="ARBA" id="ARBA00022840"/>
    </source>
</evidence>
<name>A0ABW6S7H7_9NOCA</name>
<proteinExistence type="predicted"/>
<dbReference type="Pfam" id="PF13380">
    <property type="entry name" value="CoA_binding_2"/>
    <property type="match status" value="1"/>
</dbReference>
<dbReference type="RefSeq" id="WP_387405934.1">
    <property type="nucleotide sequence ID" value="NZ_JBIAQY010000012.1"/>
</dbReference>
<dbReference type="InterPro" id="IPR051538">
    <property type="entry name" value="Acyl-CoA_Synth/Transferase"/>
</dbReference>
<dbReference type="Gene3D" id="3.40.50.261">
    <property type="entry name" value="Succinyl-CoA synthetase domains"/>
    <property type="match status" value="2"/>
</dbReference>
<dbReference type="InterPro" id="IPR036291">
    <property type="entry name" value="NAD(P)-bd_dom_sf"/>
</dbReference>
<evidence type="ECO:0000313" key="7">
    <source>
        <dbReference type="Proteomes" id="UP001601992"/>
    </source>
</evidence>
<dbReference type="Proteomes" id="UP001601992">
    <property type="component" value="Unassembled WGS sequence"/>
</dbReference>
<dbReference type="Pfam" id="PF13607">
    <property type="entry name" value="Succ_CoA_lig"/>
    <property type="match status" value="1"/>
</dbReference>
<dbReference type="GO" id="GO:0016874">
    <property type="term" value="F:ligase activity"/>
    <property type="evidence" value="ECO:0007669"/>
    <property type="project" value="UniProtKB-KW"/>
</dbReference>
<dbReference type="Pfam" id="PF13549">
    <property type="entry name" value="ATP-grasp_5"/>
    <property type="match status" value="1"/>
</dbReference>
<dbReference type="InterPro" id="IPR011761">
    <property type="entry name" value="ATP-grasp"/>
</dbReference>
<organism evidence="6 7">
    <name type="scientific">Nocardia jiangxiensis</name>
    <dbReference type="NCBI Taxonomy" id="282685"/>
    <lineage>
        <taxon>Bacteria</taxon>
        <taxon>Bacillati</taxon>
        <taxon>Actinomycetota</taxon>
        <taxon>Actinomycetes</taxon>
        <taxon>Mycobacteriales</taxon>
        <taxon>Nocardiaceae</taxon>
        <taxon>Nocardia</taxon>
    </lineage>
</organism>
<evidence type="ECO:0000256" key="1">
    <source>
        <dbReference type="ARBA" id="ARBA00022598"/>
    </source>
</evidence>
<dbReference type="PANTHER" id="PTHR43334">
    <property type="entry name" value="ACETATE--COA LIGASE [ADP-FORMING]"/>
    <property type="match status" value="1"/>
</dbReference>